<evidence type="ECO:0008006" key="6">
    <source>
        <dbReference type="Google" id="ProtNLM"/>
    </source>
</evidence>
<sequence length="117" mass="12535">MHSIFLSVLTLTVVAITVFFVQPSASTPIPKGVARAAGYGAMGGFAAALVLAQSSEAAPWFGRNKDEADTNDKNDKQSKKAEKQLDKNRYKDLTPHQLSTNLSVANQPTVPTTKSTE</sequence>
<evidence type="ECO:0000256" key="1">
    <source>
        <dbReference type="SAM" id="MobiDB-lite"/>
    </source>
</evidence>
<feature type="region of interest" description="Disordered" evidence="1">
    <location>
        <begin position="62"/>
        <end position="117"/>
    </location>
</feature>
<protein>
    <recommendedName>
        <fullName evidence="6">Secreted protein</fullName>
    </recommendedName>
</protein>
<proteinExistence type="predicted"/>
<evidence type="ECO:0000256" key="2">
    <source>
        <dbReference type="SAM" id="Phobius"/>
    </source>
</evidence>
<evidence type="ECO:0000313" key="5">
    <source>
        <dbReference type="Proteomes" id="UP000267251"/>
    </source>
</evidence>
<keyword evidence="5" id="KW-1185">Reference proteome</keyword>
<reference evidence="5" key="1">
    <citation type="journal article" date="2018" name="Nat. Microbiol.">
        <title>Leveraging single-cell genomics to expand the fungal tree of life.</title>
        <authorList>
            <person name="Ahrendt S.R."/>
            <person name="Quandt C.A."/>
            <person name="Ciobanu D."/>
            <person name="Clum A."/>
            <person name="Salamov A."/>
            <person name="Andreopoulos B."/>
            <person name="Cheng J.F."/>
            <person name="Woyke T."/>
            <person name="Pelin A."/>
            <person name="Henrissat B."/>
            <person name="Reynolds N.K."/>
            <person name="Benny G.L."/>
            <person name="Smith M.E."/>
            <person name="James T.Y."/>
            <person name="Grigoriev I.V."/>
        </authorList>
    </citation>
    <scope>NUCLEOTIDE SEQUENCE [LARGE SCALE GENOMIC DNA]</scope>
</reference>
<gene>
    <name evidence="4" type="ORF">BJ684DRAFT_21791</name>
</gene>
<accession>A0A4P9XZ17</accession>
<evidence type="ECO:0000256" key="3">
    <source>
        <dbReference type="SAM" id="SignalP"/>
    </source>
</evidence>
<keyword evidence="2" id="KW-0472">Membrane</keyword>
<dbReference type="EMBL" id="KZ988756">
    <property type="protein sequence ID" value="RKP11634.1"/>
    <property type="molecule type" value="Genomic_DNA"/>
</dbReference>
<keyword evidence="2" id="KW-0812">Transmembrane</keyword>
<organism evidence="4 5">
    <name type="scientific">Piptocephalis cylindrospora</name>
    <dbReference type="NCBI Taxonomy" id="1907219"/>
    <lineage>
        <taxon>Eukaryota</taxon>
        <taxon>Fungi</taxon>
        <taxon>Fungi incertae sedis</taxon>
        <taxon>Zoopagomycota</taxon>
        <taxon>Zoopagomycotina</taxon>
        <taxon>Zoopagomycetes</taxon>
        <taxon>Zoopagales</taxon>
        <taxon>Piptocephalidaceae</taxon>
        <taxon>Piptocephalis</taxon>
    </lineage>
</organism>
<feature type="signal peptide" evidence="3">
    <location>
        <begin position="1"/>
        <end position="26"/>
    </location>
</feature>
<feature type="compositionally biased region" description="Basic and acidic residues" evidence="1">
    <location>
        <begin position="63"/>
        <end position="94"/>
    </location>
</feature>
<feature type="compositionally biased region" description="Polar residues" evidence="1">
    <location>
        <begin position="96"/>
        <end position="117"/>
    </location>
</feature>
<dbReference type="AlphaFoldDB" id="A0A4P9XZ17"/>
<feature type="chain" id="PRO_5020961365" description="Secreted protein" evidence="3">
    <location>
        <begin position="27"/>
        <end position="117"/>
    </location>
</feature>
<dbReference type="Proteomes" id="UP000267251">
    <property type="component" value="Unassembled WGS sequence"/>
</dbReference>
<evidence type="ECO:0000313" key="4">
    <source>
        <dbReference type="EMBL" id="RKP11634.1"/>
    </source>
</evidence>
<name>A0A4P9XZ17_9FUNG</name>
<keyword evidence="2" id="KW-1133">Transmembrane helix</keyword>
<feature type="transmembrane region" description="Helical" evidence="2">
    <location>
        <begin position="36"/>
        <end position="55"/>
    </location>
</feature>
<keyword evidence="3" id="KW-0732">Signal</keyword>